<keyword evidence="2" id="KW-1185">Reference proteome</keyword>
<proteinExistence type="predicted"/>
<organism evidence="1 2">
    <name type="scientific">Pseudomonas taiwanensis</name>
    <dbReference type="NCBI Taxonomy" id="470150"/>
    <lineage>
        <taxon>Bacteria</taxon>
        <taxon>Pseudomonadati</taxon>
        <taxon>Pseudomonadota</taxon>
        <taxon>Gammaproteobacteria</taxon>
        <taxon>Pseudomonadales</taxon>
        <taxon>Pseudomonadaceae</taxon>
        <taxon>Pseudomonas</taxon>
    </lineage>
</organism>
<dbReference type="RefSeq" id="WP_014755978.1">
    <property type="nucleotide sequence ID" value="NZ_CP062699.1"/>
</dbReference>
<protein>
    <submittedName>
        <fullName evidence="1">Uncharacterized protein</fullName>
    </submittedName>
</protein>
<dbReference type="EMBL" id="CP062699">
    <property type="protein sequence ID" value="QOJ90792.1"/>
    <property type="molecule type" value="Genomic_DNA"/>
</dbReference>
<reference evidence="1" key="1">
    <citation type="submission" date="2020-09" db="EMBL/GenBank/DDBJ databases">
        <title>Complete genome sequence of Pseudomonas taiwanensis CC, a plant growth-promoting and biotite-weathering strain.</title>
        <authorList>
            <person name="Cheng C."/>
        </authorList>
    </citation>
    <scope>NUCLEOTIDE SEQUENCE [LARGE SCALE GENOMIC DNA]</scope>
    <source>
        <strain evidence="1">WRS8</strain>
    </source>
</reference>
<dbReference type="Proteomes" id="UP000593847">
    <property type="component" value="Chromosome"/>
</dbReference>
<name>A0A7L9GEA5_9PSED</name>
<sequence length="57" mass="6685">MVVQQKIFESGLDQDLKPNDWPRDFDIRAEFAEQQELLDANYQYAGCASQWEESSDE</sequence>
<gene>
    <name evidence="1" type="ORF">ICN73_23480</name>
</gene>
<accession>A0A7L9GEA5</accession>
<dbReference type="KEGG" id="ptai:ICN73_23480"/>
<dbReference type="AlphaFoldDB" id="A0A7L9GEA5"/>
<evidence type="ECO:0000313" key="1">
    <source>
        <dbReference type="EMBL" id="QOJ90792.1"/>
    </source>
</evidence>
<evidence type="ECO:0000313" key="2">
    <source>
        <dbReference type="Proteomes" id="UP000593847"/>
    </source>
</evidence>